<dbReference type="EMBL" id="KQ965760">
    <property type="protein sequence ID" value="KXS15752.1"/>
    <property type="molecule type" value="Genomic_DNA"/>
</dbReference>
<evidence type="ECO:0000313" key="2">
    <source>
        <dbReference type="EMBL" id="KXS15752.1"/>
    </source>
</evidence>
<organism evidence="2 3">
    <name type="scientific">Gonapodya prolifera (strain JEL478)</name>
    <name type="common">Monoblepharis prolifera</name>
    <dbReference type="NCBI Taxonomy" id="1344416"/>
    <lineage>
        <taxon>Eukaryota</taxon>
        <taxon>Fungi</taxon>
        <taxon>Fungi incertae sedis</taxon>
        <taxon>Chytridiomycota</taxon>
        <taxon>Chytridiomycota incertae sedis</taxon>
        <taxon>Monoblepharidomycetes</taxon>
        <taxon>Monoblepharidales</taxon>
        <taxon>Gonapodyaceae</taxon>
        <taxon>Gonapodya</taxon>
    </lineage>
</organism>
<name>A0A139AG01_GONPJ</name>
<proteinExistence type="predicted"/>
<dbReference type="Proteomes" id="UP000070544">
    <property type="component" value="Unassembled WGS sequence"/>
</dbReference>
<dbReference type="OrthoDB" id="3366674at2759"/>
<reference evidence="2 3" key="1">
    <citation type="journal article" date="2015" name="Genome Biol. Evol.">
        <title>Phylogenomic analyses indicate that early fungi evolved digesting cell walls of algal ancestors of land plants.</title>
        <authorList>
            <person name="Chang Y."/>
            <person name="Wang S."/>
            <person name="Sekimoto S."/>
            <person name="Aerts A.L."/>
            <person name="Choi C."/>
            <person name="Clum A."/>
            <person name="LaButti K.M."/>
            <person name="Lindquist E.A."/>
            <person name="Yee Ngan C."/>
            <person name="Ohm R.A."/>
            <person name="Salamov A.A."/>
            <person name="Grigoriev I.V."/>
            <person name="Spatafora J.W."/>
            <person name="Berbee M.L."/>
        </authorList>
    </citation>
    <scope>NUCLEOTIDE SEQUENCE [LARGE SCALE GENOMIC DNA]</scope>
    <source>
        <strain evidence="2 3">JEL478</strain>
    </source>
</reference>
<dbReference type="AlphaFoldDB" id="A0A139AG01"/>
<protein>
    <recommendedName>
        <fullName evidence="1">Myb/SANT-like domain-containing protein</fullName>
    </recommendedName>
</protein>
<dbReference type="InterPro" id="IPR024752">
    <property type="entry name" value="Myb/SANT-like_dom"/>
</dbReference>
<feature type="domain" description="Myb/SANT-like" evidence="1">
    <location>
        <begin position="2"/>
        <end position="60"/>
    </location>
</feature>
<evidence type="ECO:0000259" key="1">
    <source>
        <dbReference type="Pfam" id="PF12776"/>
    </source>
</evidence>
<keyword evidence="3" id="KW-1185">Reference proteome</keyword>
<accession>A0A139AG01</accession>
<gene>
    <name evidence="2" type="ORF">M427DRAFT_32167</name>
</gene>
<evidence type="ECO:0000313" key="3">
    <source>
        <dbReference type="Proteomes" id="UP000070544"/>
    </source>
</evidence>
<dbReference type="Pfam" id="PF12776">
    <property type="entry name" value="Myb_DNA-bind_3"/>
    <property type="match status" value="1"/>
</dbReference>
<sequence length="97" mass="11274">MAIADSFNNACGTAFTVTQLKNRYKQIQVDFKIIKRLKKLSRWLWNDNTCMLEVDDDVWDVELAAIKAKVEKGKLDPEYKRAVAIRNSGFLLWHNTL</sequence>